<feature type="non-terminal residue" evidence="8">
    <location>
        <position position="1"/>
    </location>
</feature>
<dbReference type="InterPro" id="IPR046372">
    <property type="entry name" value="PARG_cat_C"/>
</dbReference>
<dbReference type="PANTHER" id="PTHR12837:SF15">
    <property type="entry name" value="POLY(ADP-RIBOSE) GLYCOHYDROLASE"/>
    <property type="match status" value="1"/>
</dbReference>
<dbReference type="EMBL" id="JBFDAA010000015">
    <property type="protein sequence ID" value="KAL1117697.1"/>
    <property type="molecule type" value="Genomic_DNA"/>
</dbReference>
<dbReference type="InterPro" id="IPR048362">
    <property type="entry name" value="PARG_helical"/>
</dbReference>
<feature type="active site" evidence="4">
    <location>
        <position position="292"/>
    </location>
</feature>
<feature type="active site" evidence="4">
    <location>
        <position position="291"/>
    </location>
</feature>
<evidence type="ECO:0000256" key="4">
    <source>
        <dbReference type="PIRSR" id="PIRSR607724-1"/>
    </source>
</evidence>
<reference evidence="8 9" key="1">
    <citation type="submission" date="2024-07" db="EMBL/GenBank/DDBJ databases">
        <title>Chromosome-level genome assembly of the water stick insect Ranatra chinensis (Heteroptera: Nepidae).</title>
        <authorList>
            <person name="Liu X."/>
        </authorList>
    </citation>
    <scope>NUCLEOTIDE SEQUENCE [LARGE SCALE GENOMIC DNA]</scope>
    <source>
        <strain evidence="8">Cailab_2021Rc</strain>
        <tissue evidence="8">Muscle</tissue>
    </source>
</reference>
<dbReference type="EC" id="3.2.1.143" evidence="2"/>
<name>A0ABD0Y2K0_9HEMI</name>
<dbReference type="Proteomes" id="UP001558652">
    <property type="component" value="Unassembled WGS sequence"/>
</dbReference>
<dbReference type="InterPro" id="IPR007724">
    <property type="entry name" value="Poly_GlycHdrlase"/>
</dbReference>
<feature type="active site" evidence="4">
    <location>
        <position position="273"/>
    </location>
</feature>
<dbReference type="AlphaFoldDB" id="A0ABD0Y2K0"/>
<evidence type="ECO:0000313" key="9">
    <source>
        <dbReference type="Proteomes" id="UP001558652"/>
    </source>
</evidence>
<dbReference type="GO" id="GO:0004649">
    <property type="term" value="F:poly(ADP-ribose) glycohydrolase activity"/>
    <property type="evidence" value="ECO:0007669"/>
    <property type="project" value="UniProtKB-EC"/>
</dbReference>
<feature type="binding site" evidence="5">
    <location>
        <position position="290"/>
    </location>
    <ligand>
        <name>substrate</name>
    </ligand>
</feature>
<evidence type="ECO:0000256" key="3">
    <source>
        <dbReference type="ARBA" id="ARBA00022801"/>
    </source>
</evidence>
<dbReference type="Pfam" id="PF05028">
    <property type="entry name" value="PARG_cat_C"/>
    <property type="match status" value="1"/>
</dbReference>
<dbReference type="PANTHER" id="PTHR12837">
    <property type="entry name" value="POLY ADP-RIBOSE GLYCOHYDROLASE"/>
    <property type="match status" value="1"/>
</dbReference>
<evidence type="ECO:0000256" key="2">
    <source>
        <dbReference type="ARBA" id="ARBA00012255"/>
    </source>
</evidence>
<gene>
    <name evidence="8" type="ORF">AAG570_004012</name>
</gene>
<feature type="binding site" evidence="5">
    <location>
        <position position="276"/>
    </location>
    <ligand>
        <name>substrate</name>
    </ligand>
</feature>
<dbReference type="Pfam" id="PF20811">
    <property type="entry name" value="PARG_cat_N"/>
    <property type="match status" value="1"/>
</dbReference>
<accession>A0ABD0Y2K0</accession>
<evidence type="ECO:0000256" key="5">
    <source>
        <dbReference type="PIRSR" id="PIRSR607724-2"/>
    </source>
</evidence>
<keyword evidence="3" id="KW-0378">Hydrolase</keyword>
<feature type="binding site" evidence="5">
    <location>
        <position position="331"/>
    </location>
    <ligand>
        <name>substrate</name>
    </ligand>
</feature>
<organism evidence="8 9">
    <name type="scientific">Ranatra chinensis</name>
    <dbReference type="NCBI Taxonomy" id="642074"/>
    <lineage>
        <taxon>Eukaryota</taxon>
        <taxon>Metazoa</taxon>
        <taxon>Ecdysozoa</taxon>
        <taxon>Arthropoda</taxon>
        <taxon>Hexapoda</taxon>
        <taxon>Insecta</taxon>
        <taxon>Pterygota</taxon>
        <taxon>Neoptera</taxon>
        <taxon>Paraneoptera</taxon>
        <taxon>Hemiptera</taxon>
        <taxon>Heteroptera</taxon>
        <taxon>Panheteroptera</taxon>
        <taxon>Nepomorpha</taxon>
        <taxon>Nepidae</taxon>
        <taxon>Ranatrinae</taxon>
        <taxon>Ranatra</taxon>
    </lineage>
</organism>
<comment type="similarity">
    <text evidence="1">Belongs to the poly(ADP-ribose) glycohydrolase family.</text>
</comment>
<sequence length="488" mass="55201">LYPHVHPSFSHTVLFKLPVKSGSVPSPYPEKSSDYWDNNHVRMPYSPKSLYPVSDVSDTELKARWLLMKQALGRPITTSISLESAIFSYNSKYSQKWKFDALHKLFTETLDEAEAEYFFKTILPGIINLALSLPDKIHGGLPLLKKHSARSVSLTQDQVSSLMANAFLCTFPRRNSTAHYTPFPSINFNSHFSRLFQCGDLNSVQEKLKCFINYFRRVIGKILEPEGVITYSRNFVDPIRLPNWSECNISFPKLHISSKGTIEDDGTGMMEIDFANKFVGGGVLGRGSVQEEIKFLICPELIVSRLITECLDDTEALIVTGCERFNRYFGYADTFMWAGDFNDSSERDPYGRKCCTVVAIDATHYSSTNQQYTVQSMVRELNKAYSGFSFGSNEGWDISVATGNWGCGAFNGDPRLKALLQLMAAAAAKKNLAYFTFQDDSLRDSIYSMYMFLVNSRTTVGKFKIGKMTTMELWVDVLGYILYYGWTV</sequence>
<evidence type="ECO:0000256" key="1">
    <source>
        <dbReference type="ARBA" id="ARBA00009545"/>
    </source>
</evidence>
<protein>
    <recommendedName>
        <fullName evidence="2">poly(ADP-ribose) glycohydrolase</fullName>
        <ecNumber evidence="2">3.2.1.143</ecNumber>
    </recommendedName>
</protein>
<feature type="domain" description="PARG catalytic Macro" evidence="6">
    <location>
        <begin position="242"/>
        <end position="443"/>
    </location>
</feature>
<keyword evidence="9" id="KW-1185">Reference proteome</keyword>
<evidence type="ECO:0000259" key="6">
    <source>
        <dbReference type="Pfam" id="PF05028"/>
    </source>
</evidence>
<feature type="domain" description="PARG helical" evidence="7">
    <location>
        <begin position="110"/>
        <end position="233"/>
    </location>
</feature>
<evidence type="ECO:0000259" key="7">
    <source>
        <dbReference type="Pfam" id="PF20811"/>
    </source>
</evidence>
<comment type="caution">
    <text evidence="8">The sequence shown here is derived from an EMBL/GenBank/DDBJ whole genome shotgun (WGS) entry which is preliminary data.</text>
</comment>
<evidence type="ECO:0000313" key="8">
    <source>
        <dbReference type="EMBL" id="KAL1117697.1"/>
    </source>
</evidence>
<proteinExistence type="inferred from homology"/>